<proteinExistence type="predicted"/>
<feature type="domain" description="Bacterial spore germination immunoglobulin-like" evidence="1">
    <location>
        <begin position="210"/>
        <end position="290"/>
    </location>
</feature>
<dbReference type="EMBL" id="AMZN01000037">
    <property type="protein sequence ID" value="ELR71575.1"/>
    <property type="molecule type" value="Genomic_DNA"/>
</dbReference>
<gene>
    <name evidence="2" type="ORF">C900_02490</name>
</gene>
<evidence type="ECO:0000313" key="2">
    <source>
        <dbReference type="EMBL" id="ELR71575.1"/>
    </source>
</evidence>
<comment type="caution">
    <text evidence="2">The sequence shown here is derived from an EMBL/GenBank/DDBJ whole genome shotgun (WGS) entry which is preliminary data.</text>
</comment>
<reference evidence="2 3" key="1">
    <citation type="submission" date="2012-12" db="EMBL/GenBank/DDBJ databases">
        <title>Genome assembly of Fulvivirga imtechensis AK7.</title>
        <authorList>
            <person name="Nupur N."/>
            <person name="Khatri I."/>
            <person name="Kumar R."/>
            <person name="Subramanian S."/>
            <person name="Pinnaka A."/>
        </authorList>
    </citation>
    <scope>NUCLEOTIDE SEQUENCE [LARGE SCALE GENOMIC DNA]</scope>
    <source>
        <strain evidence="2 3">AK7</strain>
    </source>
</reference>
<evidence type="ECO:0000313" key="3">
    <source>
        <dbReference type="Proteomes" id="UP000011135"/>
    </source>
</evidence>
<dbReference type="InterPro" id="IPR018911">
    <property type="entry name" value="Gmad2_Ig-like_dom"/>
</dbReference>
<dbReference type="Pfam" id="PF10648">
    <property type="entry name" value="Gmad2"/>
    <property type="match status" value="1"/>
</dbReference>
<dbReference type="STRING" id="1237149.C900_02490"/>
<sequence length="317" mass="36139">MTSAGAYLDTVDYKWQEYSNSRYHFSIQYPDNWRIFNNSGEKGSVINVYNYTSGERLKLPLKLHEDPEASYLAFFPEGFGVDRPVGDRIKLFEAGTDVTVSFDVDQDASVAYQLNDGNVWGYLLKPLISPPGWSDEGFIFIQIGMRAFNIKCFDASGKEKTLVHCNTMGGGDRLVRYGEVKRDQRQQVDRILGSLHFFRDKEKRPIDDLIRVEEPQADSQVSSTVKVRGRARGMWFFEGEFPVVLKGEDNKPLAQASARAKGNWMMEDWVTFEADLIFHVSRSQPATLIFKKSNASGMPEHDRSYTVPLFLVARQSQ</sequence>
<evidence type="ECO:0000259" key="1">
    <source>
        <dbReference type="Pfam" id="PF10648"/>
    </source>
</evidence>
<keyword evidence="3" id="KW-1185">Reference proteome</keyword>
<protein>
    <recommendedName>
        <fullName evidence="1">Bacterial spore germination immunoglobulin-like domain-containing protein</fullName>
    </recommendedName>
</protein>
<dbReference type="AlphaFoldDB" id="L8JRT4"/>
<accession>L8JRT4</accession>
<dbReference type="eggNOG" id="ENOG5032RF7">
    <property type="taxonomic scope" value="Bacteria"/>
</dbReference>
<name>L8JRT4_9BACT</name>
<dbReference type="Proteomes" id="UP000011135">
    <property type="component" value="Unassembled WGS sequence"/>
</dbReference>
<organism evidence="2 3">
    <name type="scientific">Fulvivirga imtechensis AK7</name>
    <dbReference type="NCBI Taxonomy" id="1237149"/>
    <lineage>
        <taxon>Bacteria</taxon>
        <taxon>Pseudomonadati</taxon>
        <taxon>Bacteroidota</taxon>
        <taxon>Cytophagia</taxon>
        <taxon>Cytophagales</taxon>
        <taxon>Fulvivirgaceae</taxon>
        <taxon>Fulvivirga</taxon>
    </lineage>
</organism>